<dbReference type="RefSeq" id="WP_090018666.1">
    <property type="nucleotide sequence ID" value="NZ_FNCE01000002.1"/>
</dbReference>
<evidence type="ECO:0000256" key="3">
    <source>
        <dbReference type="ARBA" id="ARBA00022801"/>
    </source>
</evidence>
<dbReference type="Proteomes" id="UP000199415">
    <property type="component" value="Unassembled WGS sequence"/>
</dbReference>
<dbReference type="PANTHER" id="PTHR10794:SF94">
    <property type="entry name" value="ESTERASE YHET-RELATED"/>
    <property type="match status" value="1"/>
</dbReference>
<dbReference type="InterPro" id="IPR000073">
    <property type="entry name" value="AB_hydrolase_1"/>
</dbReference>
<evidence type="ECO:0000313" key="7">
    <source>
        <dbReference type="Proteomes" id="UP000199415"/>
    </source>
</evidence>
<evidence type="ECO:0000259" key="5">
    <source>
        <dbReference type="Pfam" id="PF00561"/>
    </source>
</evidence>
<evidence type="ECO:0000256" key="1">
    <source>
        <dbReference type="ARBA" id="ARBA00010884"/>
    </source>
</evidence>
<feature type="active site" description="Charge relay system" evidence="4">
    <location>
        <position position="304"/>
    </location>
</feature>
<dbReference type="PIRSF" id="PIRSF005211">
    <property type="entry name" value="Ab_hydro_YheT"/>
    <property type="match status" value="1"/>
</dbReference>
<dbReference type="PROSITE" id="PS01133">
    <property type="entry name" value="UPF0017"/>
    <property type="match status" value="1"/>
</dbReference>
<sequence length="328" mass="36072">MRAPSDGIDSFRPRPPWWTGDLQTVRNAVVRPRVDLSSWPEARLWLPVQGGDWLAAALHAGERIGHAPPVVLIHGLCGCEDSAYVRASTRFWLSQGHPVLRLNLRGSWPSRPHCAGHYHAGRSEDPAAALRALIQRQPAIARTGVVVVGYSLGGNLLIKLLAEAGRELPIRAAATVSAPIDLAATTRRFNRLRNAPYRWWLLTLMKREALAPPAEISDAERAAIDRARTPADFDDGFIAPRFGFGDCWDYYARCSGERFLPAVPLPLLLIHAADDPWIPVGPYERVHWDANPNLTPVLTPGGGHVGFHAAGDGDPWHDRRIAAFLADL</sequence>
<feature type="active site" description="Charge relay system" evidence="4">
    <location>
        <position position="151"/>
    </location>
</feature>
<dbReference type="Pfam" id="PF00561">
    <property type="entry name" value="Abhydrolase_1"/>
    <property type="match status" value="1"/>
</dbReference>
<dbReference type="GO" id="GO:0047372">
    <property type="term" value="F:monoacylglycerol lipase activity"/>
    <property type="evidence" value="ECO:0007669"/>
    <property type="project" value="TreeGrafter"/>
</dbReference>
<dbReference type="InterPro" id="IPR050960">
    <property type="entry name" value="AB_hydrolase_4_sf"/>
</dbReference>
<dbReference type="GO" id="GO:0034338">
    <property type="term" value="F:short-chain carboxylesterase activity"/>
    <property type="evidence" value="ECO:0007669"/>
    <property type="project" value="TreeGrafter"/>
</dbReference>
<reference evidence="6 7" key="1">
    <citation type="submission" date="2016-10" db="EMBL/GenBank/DDBJ databases">
        <authorList>
            <person name="de Groot N.N."/>
        </authorList>
    </citation>
    <scope>NUCLEOTIDE SEQUENCE [LARGE SCALE GENOMIC DNA]</scope>
    <source>
        <strain evidence="6 7">DSM 25584</strain>
    </source>
</reference>
<dbReference type="InterPro" id="IPR029058">
    <property type="entry name" value="AB_hydrolase_fold"/>
</dbReference>
<feature type="active site" description="Charge relay system" evidence="4">
    <location>
        <position position="275"/>
    </location>
</feature>
<dbReference type="EMBL" id="FNCE01000002">
    <property type="protein sequence ID" value="SDF68423.1"/>
    <property type="molecule type" value="Genomic_DNA"/>
</dbReference>
<gene>
    <name evidence="6" type="ORF">SAMN05216241_1026</name>
</gene>
<keyword evidence="3" id="KW-0378">Hydrolase</keyword>
<evidence type="ECO:0000256" key="4">
    <source>
        <dbReference type="PIRSR" id="PIRSR005211-1"/>
    </source>
</evidence>
<dbReference type="OrthoDB" id="332676at2"/>
<dbReference type="SUPFAM" id="SSF53474">
    <property type="entry name" value="alpha/beta-Hydrolases"/>
    <property type="match status" value="1"/>
</dbReference>
<evidence type="ECO:0000313" key="6">
    <source>
        <dbReference type="EMBL" id="SDF68423.1"/>
    </source>
</evidence>
<dbReference type="Gene3D" id="3.40.50.1820">
    <property type="entry name" value="alpha/beta hydrolase"/>
    <property type="match status" value="1"/>
</dbReference>
<dbReference type="AlphaFoldDB" id="A0A1G7N300"/>
<dbReference type="InterPro" id="IPR012020">
    <property type="entry name" value="ABHD4"/>
</dbReference>
<feature type="domain" description="AB hydrolase-1" evidence="5">
    <location>
        <begin position="68"/>
        <end position="307"/>
    </location>
</feature>
<protein>
    <recommendedName>
        <fullName evidence="5">AB hydrolase-1 domain-containing protein</fullName>
    </recommendedName>
</protein>
<accession>A0A1G7N300</accession>
<keyword evidence="7" id="KW-1185">Reference proteome</keyword>
<comment type="similarity">
    <text evidence="1">Belongs to the AB hydrolase superfamily. AB hydrolase 4 family.</text>
</comment>
<proteinExistence type="inferred from homology"/>
<keyword evidence="2" id="KW-0719">Serine esterase</keyword>
<dbReference type="STRING" id="1082479.SAMN05216241_1026"/>
<dbReference type="PANTHER" id="PTHR10794">
    <property type="entry name" value="ABHYDROLASE DOMAIN-CONTAINING PROTEIN"/>
    <property type="match status" value="1"/>
</dbReference>
<evidence type="ECO:0000256" key="2">
    <source>
        <dbReference type="ARBA" id="ARBA00022487"/>
    </source>
</evidence>
<name>A0A1G7N300_9PROT</name>
<organism evidence="6 7">
    <name type="scientific">Limimonas halophila</name>
    <dbReference type="NCBI Taxonomy" id="1082479"/>
    <lineage>
        <taxon>Bacteria</taxon>
        <taxon>Pseudomonadati</taxon>
        <taxon>Pseudomonadota</taxon>
        <taxon>Alphaproteobacteria</taxon>
        <taxon>Rhodospirillales</taxon>
        <taxon>Rhodovibrionaceae</taxon>
        <taxon>Limimonas</taxon>
    </lineage>
</organism>
<dbReference type="InterPro" id="IPR000952">
    <property type="entry name" value="AB_hydrolase_4_CS"/>
</dbReference>